<dbReference type="EMBL" id="CAEY01000716">
    <property type="status" value="NOT_ANNOTATED_CDS"/>
    <property type="molecule type" value="Genomic_DNA"/>
</dbReference>
<dbReference type="OrthoDB" id="277011at2759"/>
<sequence>MLDVVNIWIDQREVNMYMPNKNTSSKSSVKRRRYLDSKINADKICNINGSNNSDEPSCKASESSDPITSSTFLTQRIKFDSDDWLNNNGNQDQAKVNQEADISNESSKLNRIDLITSVSSTSSASTSSSDKESNENFDHHGSESIEEDEGATDATDETDEIIEDNLVVDYEDMDPYQFIKSLPPLTPEMICRYPALPLKTRSAPEFSLVLDLDETLVHCSLTELNDACFTFPVNFQDNEYKVYVRTRPHFRQFLEQVSKIFEVILFTASKRVYADKLVNILDPERKYIRHRLFREHCICISGNYIKDLNILRRDLSKTIIIDNSLQAFGYQLENGIPIKSWFDDKSDCELLNLLPFLKQLVESKDDVRPVISSRFHLPITKGGNIKTAASVIVN</sequence>
<protein>
    <recommendedName>
        <fullName evidence="6">FCP1 homology domain-containing protein</fullName>
    </recommendedName>
</protein>
<evidence type="ECO:0000256" key="1">
    <source>
        <dbReference type="ARBA" id="ARBA00022801"/>
    </source>
</evidence>
<keyword evidence="2" id="KW-0904">Protein phosphatase</keyword>
<dbReference type="Pfam" id="PF03031">
    <property type="entry name" value="NIF"/>
    <property type="match status" value="1"/>
</dbReference>
<keyword evidence="8" id="KW-1185">Reference proteome</keyword>
<feature type="domain" description="FCP1 homology" evidence="6">
    <location>
        <begin position="201"/>
        <end position="360"/>
    </location>
</feature>
<gene>
    <name evidence="7" type="primary">107368640</name>
</gene>
<dbReference type="EnsemblMetazoa" id="tetur27g01850.1">
    <property type="protein sequence ID" value="tetur27g01850.1"/>
    <property type="gene ID" value="tetur27g01850"/>
</dbReference>
<dbReference type="eggNOG" id="KOG1605">
    <property type="taxonomic scope" value="Eukaryota"/>
</dbReference>
<dbReference type="AlphaFoldDB" id="T1KYT7"/>
<comment type="similarity">
    <text evidence="4">Belongs to the CTDSPL2 family.</text>
</comment>
<dbReference type="SUPFAM" id="SSF56784">
    <property type="entry name" value="HAD-like"/>
    <property type="match status" value="1"/>
</dbReference>
<dbReference type="InterPro" id="IPR011948">
    <property type="entry name" value="Dullard_phosphatase"/>
</dbReference>
<dbReference type="GO" id="GO:0004721">
    <property type="term" value="F:phosphoprotein phosphatase activity"/>
    <property type="evidence" value="ECO:0007669"/>
    <property type="project" value="UniProtKB-KW"/>
</dbReference>
<feature type="compositionally biased region" description="Low complexity" evidence="5">
    <location>
        <begin position="119"/>
        <end position="128"/>
    </location>
</feature>
<feature type="compositionally biased region" description="Polar residues" evidence="5">
    <location>
        <begin position="84"/>
        <end position="102"/>
    </location>
</feature>
<evidence type="ECO:0000256" key="2">
    <source>
        <dbReference type="ARBA" id="ARBA00022912"/>
    </source>
</evidence>
<feature type="compositionally biased region" description="Acidic residues" evidence="5">
    <location>
        <begin position="144"/>
        <end position="158"/>
    </location>
</feature>
<dbReference type="InterPro" id="IPR004274">
    <property type="entry name" value="FCP1_dom"/>
</dbReference>
<dbReference type="HOGENOM" id="CLU_034042_4_0_1"/>
<reference evidence="7" key="2">
    <citation type="submission" date="2015-06" db="UniProtKB">
        <authorList>
            <consortium name="EnsemblMetazoa"/>
        </authorList>
    </citation>
    <scope>IDENTIFICATION</scope>
</reference>
<evidence type="ECO:0000313" key="7">
    <source>
        <dbReference type="EnsemblMetazoa" id="tetur27g01850.1"/>
    </source>
</evidence>
<evidence type="ECO:0000256" key="3">
    <source>
        <dbReference type="ARBA" id="ARBA00037324"/>
    </source>
</evidence>
<dbReference type="GO" id="GO:0005634">
    <property type="term" value="C:nucleus"/>
    <property type="evidence" value="ECO:0007669"/>
    <property type="project" value="UniProtKB-ARBA"/>
</dbReference>
<dbReference type="PROSITE" id="PS50969">
    <property type="entry name" value="FCP1"/>
    <property type="match status" value="1"/>
</dbReference>
<evidence type="ECO:0000313" key="8">
    <source>
        <dbReference type="Proteomes" id="UP000015104"/>
    </source>
</evidence>
<dbReference type="STRING" id="32264.T1KYT7"/>
<dbReference type="Proteomes" id="UP000015104">
    <property type="component" value="Unassembled WGS sequence"/>
</dbReference>
<accession>T1KYT7</accession>
<reference evidence="8" key="1">
    <citation type="submission" date="2011-08" db="EMBL/GenBank/DDBJ databases">
        <authorList>
            <person name="Rombauts S."/>
        </authorList>
    </citation>
    <scope>NUCLEOTIDE SEQUENCE</scope>
    <source>
        <strain evidence="8">London</strain>
    </source>
</reference>
<dbReference type="KEGG" id="tut:107368640"/>
<name>T1KYT7_TETUR</name>
<dbReference type="InterPro" id="IPR023214">
    <property type="entry name" value="HAD_sf"/>
</dbReference>
<dbReference type="CDD" id="cd07521">
    <property type="entry name" value="HAD_FCP1-like"/>
    <property type="match status" value="1"/>
</dbReference>
<evidence type="ECO:0000259" key="6">
    <source>
        <dbReference type="PROSITE" id="PS50969"/>
    </source>
</evidence>
<feature type="region of interest" description="Disordered" evidence="5">
    <location>
        <begin position="83"/>
        <end position="102"/>
    </location>
</feature>
<dbReference type="SMART" id="SM00577">
    <property type="entry name" value="CPDc"/>
    <property type="match status" value="1"/>
</dbReference>
<feature type="compositionally biased region" description="Basic and acidic residues" evidence="5">
    <location>
        <begin position="129"/>
        <end position="143"/>
    </location>
</feature>
<comment type="function">
    <text evidence="3">Probable phosphatase.</text>
</comment>
<feature type="region of interest" description="Disordered" evidence="5">
    <location>
        <begin position="47"/>
        <end position="67"/>
    </location>
</feature>
<keyword evidence="1" id="KW-0378">Hydrolase</keyword>
<feature type="region of interest" description="Disordered" evidence="5">
    <location>
        <begin position="119"/>
        <end position="158"/>
    </location>
</feature>
<organism evidence="7 8">
    <name type="scientific">Tetranychus urticae</name>
    <name type="common">Two-spotted spider mite</name>
    <dbReference type="NCBI Taxonomy" id="32264"/>
    <lineage>
        <taxon>Eukaryota</taxon>
        <taxon>Metazoa</taxon>
        <taxon>Ecdysozoa</taxon>
        <taxon>Arthropoda</taxon>
        <taxon>Chelicerata</taxon>
        <taxon>Arachnida</taxon>
        <taxon>Acari</taxon>
        <taxon>Acariformes</taxon>
        <taxon>Trombidiformes</taxon>
        <taxon>Prostigmata</taxon>
        <taxon>Eleutherengona</taxon>
        <taxon>Raphignathae</taxon>
        <taxon>Tetranychoidea</taxon>
        <taxon>Tetranychidae</taxon>
        <taxon>Tetranychus</taxon>
    </lineage>
</organism>
<dbReference type="Gene3D" id="3.40.50.1000">
    <property type="entry name" value="HAD superfamily/HAD-like"/>
    <property type="match status" value="1"/>
</dbReference>
<dbReference type="PANTHER" id="PTHR12210">
    <property type="entry name" value="DULLARD PROTEIN PHOSPHATASE"/>
    <property type="match status" value="1"/>
</dbReference>
<evidence type="ECO:0000256" key="5">
    <source>
        <dbReference type="SAM" id="MobiDB-lite"/>
    </source>
</evidence>
<dbReference type="NCBIfam" id="TIGR02251">
    <property type="entry name" value="HIF-SF_euk"/>
    <property type="match status" value="1"/>
</dbReference>
<dbReference type="FunFam" id="3.40.50.1000:FF:000015">
    <property type="entry name" value="CTD small phosphatase-like protein 2"/>
    <property type="match status" value="1"/>
</dbReference>
<dbReference type="InterPro" id="IPR050365">
    <property type="entry name" value="TIM50"/>
</dbReference>
<dbReference type="InterPro" id="IPR036412">
    <property type="entry name" value="HAD-like_sf"/>
</dbReference>
<dbReference type="OMA" id="PEMICRY"/>
<evidence type="ECO:0000256" key="4">
    <source>
        <dbReference type="ARBA" id="ARBA00038355"/>
    </source>
</evidence>
<proteinExistence type="inferred from homology"/>